<feature type="region of interest" description="Disordered" evidence="1">
    <location>
        <begin position="81"/>
        <end position="102"/>
    </location>
</feature>
<reference evidence="2 3" key="1">
    <citation type="submission" date="2016-10" db="EMBL/GenBank/DDBJ databases">
        <authorList>
            <person name="Varghese N."/>
            <person name="Submissions S."/>
        </authorList>
    </citation>
    <scope>NUCLEOTIDE SEQUENCE [LARGE SCALE GENOMIC DNA]</scope>
    <source>
        <strain evidence="2 3">DSM 16392</strain>
    </source>
</reference>
<dbReference type="EMBL" id="FOSK01000013">
    <property type="protein sequence ID" value="SFK98148.1"/>
    <property type="molecule type" value="Genomic_DNA"/>
</dbReference>
<proteinExistence type="predicted"/>
<evidence type="ECO:0000313" key="3">
    <source>
        <dbReference type="Proteomes" id="UP000199598"/>
    </source>
</evidence>
<sequence>MDQITVKLTKPVEHDGRIYNELVFREPTVADMITAEKFEKDTLESNAVLLAAMADVSLPVIKRLKLYDYTICDTLTVPLFLPPDGRPGEGEDPNAEAVTEEA</sequence>
<protein>
    <submittedName>
        <fullName evidence="2">Phage tail assembly chaperone protein, E, or 41 or 14</fullName>
    </submittedName>
</protein>
<keyword evidence="3" id="KW-1185">Reference proteome</keyword>
<comment type="caution">
    <text evidence="2">The sequence shown here is derived from an EMBL/GenBank/DDBJ whole genome shotgun (WGS) entry which is preliminary data.</text>
</comment>
<organism evidence="2 3">
    <name type="scientific">Pseudovibrio ascidiaceicola</name>
    <dbReference type="NCBI Taxonomy" id="285279"/>
    <lineage>
        <taxon>Bacteria</taxon>
        <taxon>Pseudomonadati</taxon>
        <taxon>Pseudomonadota</taxon>
        <taxon>Alphaproteobacteria</taxon>
        <taxon>Hyphomicrobiales</taxon>
        <taxon>Stappiaceae</taxon>
        <taxon>Pseudovibrio</taxon>
    </lineage>
</organism>
<dbReference type="Pfam" id="PF10109">
    <property type="entry name" value="Phage_TAC_7"/>
    <property type="match status" value="1"/>
</dbReference>
<evidence type="ECO:0000313" key="2">
    <source>
        <dbReference type="EMBL" id="SFK98148.1"/>
    </source>
</evidence>
<accession>A0A1I4DWW5</accession>
<dbReference type="InterPro" id="IPR019289">
    <property type="entry name" value="Phage_tail_E/E"/>
</dbReference>
<name>A0A1I4DWW5_9HYPH</name>
<dbReference type="Proteomes" id="UP000199598">
    <property type="component" value="Unassembled WGS sequence"/>
</dbReference>
<evidence type="ECO:0000256" key="1">
    <source>
        <dbReference type="SAM" id="MobiDB-lite"/>
    </source>
</evidence>
<feature type="compositionally biased region" description="Acidic residues" evidence="1">
    <location>
        <begin position="90"/>
        <end position="102"/>
    </location>
</feature>
<dbReference type="RefSeq" id="WP_093522600.1">
    <property type="nucleotide sequence ID" value="NZ_FOSK01000013.1"/>
</dbReference>
<gene>
    <name evidence="2" type="ORF">SAMN04488518_11344</name>
</gene>